<dbReference type="Proteomes" id="UP000836404">
    <property type="component" value="Unassembled WGS sequence"/>
</dbReference>
<feature type="region of interest" description="Disordered" evidence="1">
    <location>
        <begin position="566"/>
        <end position="657"/>
    </location>
</feature>
<feature type="region of interest" description="Disordered" evidence="1">
    <location>
        <begin position="1"/>
        <end position="51"/>
    </location>
</feature>
<organism evidence="2 3">
    <name type="scientific">Tilletia laevis</name>
    <dbReference type="NCBI Taxonomy" id="157183"/>
    <lineage>
        <taxon>Eukaryota</taxon>
        <taxon>Fungi</taxon>
        <taxon>Dikarya</taxon>
        <taxon>Basidiomycota</taxon>
        <taxon>Ustilaginomycotina</taxon>
        <taxon>Exobasidiomycetes</taxon>
        <taxon>Tilletiales</taxon>
        <taxon>Tilletiaceae</taxon>
        <taxon>Tilletia</taxon>
    </lineage>
</organism>
<feature type="compositionally biased region" description="Acidic residues" evidence="1">
    <location>
        <begin position="982"/>
        <end position="996"/>
    </location>
</feature>
<gene>
    <name evidence="2" type="ORF">JKILLFL_G6330</name>
</gene>
<feature type="compositionally biased region" description="Basic residues" evidence="1">
    <location>
        <begin position="1412"/>
        <end position="1427"/>
    </location>
</feature>
<reference evidence="2 3" key="1">
    <citation type="submission" date="2020-10" db="EMBL/GenBank/DDBJ databases">
        <authorList>
            <person name="Sedaghatjoo S."/>
        </authorList>
    </citation>
    <scope>NUCLEOTIDE SEQUENCE [LARGE SCALE GENOMIC DNA]</scope>
    <source>
        <strain evidence="2 3">LLFL</strain>
    </source>
</reference>
<keyword evidence="3" id="KW-1185">Reference proteome</keyword>
<protein>
    <submittedName>
        <fullName evidence="2">Uncharacterized protein</fullName>
    </submittedName>
</protein>
<feature type="compositionally biased region" description="Basic and acidic residues" evidence="1">
    <location>
        <begin position="832"/>
        <end position="851"/>
    </location>
</feature>
<evidence type="ECO:0000313" key="2">
    <source>
        <dbReference type="EMBL" id="CAD6965441.1"/>
    </source>
</evidence>
<feature type="compositionally biased region" description="Acidic residues" evidence="1">
    <location>
        <begin position="1433"/>
        <end position="1453"/>
    </location>
</feature>
<feature type="compositionally biased region" description="Acidic residues" evidence="1">
    <location>
        <begin position="1165"/>
        <end position="1196"/>
    </location>
</feature>
<feature type="region of interest" description="Disordered" evidence="1">
    <location>
        <begin position="453"/>
        <end position="480"/>
    </location>
</feature>
<feature type="region of interest" description="Disordered" evidence="1">
    <location>
        <begin position="72"/>
        <end position="103"/>
    </location>
</feature>
<feature type="region of interest" description="Disordered" evidence="1">
    <location>
        <begin position="683"/>
        <end position="737"/>
    </location>
</feature>
<name>A0A9N8MAH2_9BASI</name>
<comment type="caution">
    <text evidence="2">The sequence shown here is derived from an EMBL/GenBank/DDBJ whole genome shotgun (WGS) entry which is preliminary data.</text>
</comment>
<proteinExistence type="predicted"/>
<feature type="compositionally biased region" description="Acidic residues" evidence="1">
    <location>
        <begin position="592"/>
        <end position="609"/>
    </location>
</feature>
<sequence>MSRRTHFAQPAPMATRSRMQSLRPESGPAYRGMAGAPRQPSVGMRAPSGESSTSIIATLNDNNARKRRRVFSGARKVEEPPIASASGIGAGPSGSRFPDDVKHQPQRLRPSLEHGADGALNVQDVIDRCSILAIQSKSVLDFYGKFQYDGWSDETIPRMNATWNPFNSYKVHQLLLNKDYGHHFVNVAEVIGQLEVEPNEVPPQFEETMRLVNFATFIHYVFQVPTNADAFHELEDGRVTFDIALTAPIRTLTELNDARRVFLKWIVPTSWTISDEILCIFLDLSTHIHIQRVRLYAYNVNEGSMSPEEFEIRLQNSIDEMTSSEVLLNSLSQTANERGLSGPQLDRLIIRYEQFAQVRSEDLAQLGEQWISMLQQWPLQRLTDDLLQLVEKAVKVPEAPLQSFSLPSMRNALGADFFLDQEIAASEPLMERSDLNGAGPSNGDTTVIVREMPAESTPRPRDQLKYPRRYNPDQAPATQEYSEEIQALFHDDDDMDDLLDPEGEAPVDEASLRRFAIREVLMDSQELESEQNQSGEAEAVELVLGKPQLSTGPRKSIGTVFNLDLAGDDDGKPPSALLPKQGKGKARAMSSSEDERDDDVSLQEQDAGDAYERSQARAAQTVARGRVSIGAEAARDEATARGRPMSSHTRDALGSRNKLPLVFGKDNILMTATGAKKSILNDKSKGERITFDNDADEDVFLEHQQTRKRGQKKAEASPAPSNRTTRSAARFTPDVDAIPDVDVIPDMDVIPDVDVIPVQNGDGRGNDKGKQRAIEDDPLQVVQEEEQPPMLLDFGGGDELDVGMDFGDDDGGVDFDALVRAQNADDKEDQDPEARDPEDKDQQDPDVHNPEDNEEQDPEAHNPEDKEDQHLDTPHRKKGSVVEDSEDGDESDSTPRKSELPKGGAGRRKFPSARPNGGKGADEEQASPRSERHAEASGSRSLVLAKAGQKRLREGDEPVLPRAEDGDEDMSDGDTEKKTSSDEEEERKEDDDELQSEADQVVVKVEKPKKRRRKSANVDTHYHYGVTERRFWTPKETKCLMDALHKYAYLLVIGKKRSTGKSLIQIYDHVMQRHGPHGYKSTALARRNHMQLKDKARSELQRMRREDLAMPYWKPLLFPSLFANMKNRGKVRKMPSDIEVSDDEAEKEPKGGKKKKQKKKKMEETESETDMETEEEEEVEDEDEEVEDDEEEEEEEQARPSPAPRSPPKKNMAKGGPASLRKSASLSPPKKNMAKGGPASIRKSASLSPPKKNTAKGGPASVRKNGESAQGKGKARAVESDDDDDVTASGSPRRKKQVATQEASDTEPDEPGGSKKGSPRRKAQDASDDESDAQAGSKKISPRRKTQRKAQQDTSDVDSDAQEGSTKSSPRRKTNRGEASETDEAEDEAPLSVLRPRRTIVQPTKADEQPRPRPRSKPTKIKQRGRSGRFEKPDDDDDDDEDGGTDDADGGDDGSDKGESAYEEEGEGGDARQGTGTGRRPMKTRSRAKRF</sequence>
<dbReference type="EMBL" id="CAJHJF010008079">
    <property type="protein sequence ID" value="CAD6965441.1"/>
    <property type="molecule type" value="Genomic_DNA"/>
</dbReference>
<evidence type="ECO:0000256" key="1">
    <source>
        <dbReference type="SAM" id="MobiDB-lite"/>
    </source>
</evidence>
<feature type="region of interest" description="Disordered" evidence="1">
    <location>
        <begin position="754"/>
        <end position="1017"/>
    </location>
</feature>
<feature type="region of interest" description="Disordered" evidence="1">
    <location>
        <begin position="1132"/>
        <end position="1491"/>
    </location>
</feature>
<evidence type="ECO:0000313" key="3">
    <source>
        <dbReference type="Proteomes" id="UP000836404"/>
    </source>
</evidence>
<feature type="compositionally biased region" description="Acidic residues" evidence="1">
    <location>
        <begin position="883"/>
        <end position="892"/>
    </location>
</feature>
<feature type="compositionally biased region" description="Basic and acidic residues" evidence="1">
    <location>
        <begin position="858"/>
        <end position="874"/>
    </location>
</feature>
<accession>A0A9N8MAH2</accession>
<feature type="compositionally biased region" description="Acidic residues" evidence="1">
    <location>
        <begin position="1380"/>
        <end position="1389"/>
    </location>
</feature>
<feature type="compositionally biased region" description="Basic and acidic residues" evidence="1">
    <location>
        <begin position="764"/>
        <end position="775"/>
    </location>
</feature>
<feature type="compositionally biased region" description="Acidic residues" evidence="1">
    <location>
        <begin position="796"/>
        <end position="813"/>
    </location>
</feature>
<feature type="compositionally biased region" description="Basic residues" evidence="1">
    <location>
        <begin position="1480"/>
        <end position="1491"/>
    </location>
</feature>